<reference evidence="1 2" key="1">
    <citation type="submission" date="2016-02" db="EMBL/GenBank/DDBJ databases">
        <title>Anaerosporomusa subterraneum gen. nov., sp. nov., a spore-forming obligate anaerobe isolated from saprolite.</title>
        <authorList>
            <person name="Choi J.K."/>
            <person name="Shah M."/>
            <person name="Yee N."/>
        </authorList>
    </citation>
    <scope>NUCLEOTIDE SEQUENCE [LARGE SCALE GENOMIC DNA]</scope>
    <source>
        <strain evidence="1 2">RU4</strain>
    </source>
</reference>
<comment type="caution">
    <text evidence="1">The sequence shown here is derived from an EMBL/GenBank/DDBJ whole genome shotgun (WGS) entry which is preliminary data.</text>
</comment>
<sequence>MQKQFRLQIFPDGRVQVELEGIKGKKCTDYIALLEELTGSETYESAYTADYYEQEDITLQNDLHSKITESEKAGWRR</sequence>
<dbReference type="Pfam" id="PF11211">
    <property type="entry name" value="DUF2997"/>
    <property type="match status" value="1"/>
</dbReference>
<organism evidence="1 2">
    <name type="scientific">Anaerosporomusa subterranea</name>
    <dbReference type="NCBI Taxonomy" id="1794912"/>
    <lineage>
        <taxon>Bacteria</taxon>
        <taxon>Bacillati</taxon>
        <taxon>Bacillota</taxon>
        <taxon>Negativicutes</taxon>
        <taxon>Acetonemataceae</taxon>
        <taxon>Anaerosporomusa</taxon>
    </lineage>
</organism>
<evidence type="ECO:0008006" key="3">
    <source>
        <dbReference type="Google" id="ProtNLM"/>
    </source>
</evidence>
<dbReference type="STRING" id="1794912.AXX12_07030"/>
<dbReference type="AlphaFoldDB" id="A0A154BQP8"/>
<evidence type="ECO:0000313" key="2">
    <source>
        <dbReference type="Proteomes" id="UP000076268"/>
    </source>
</evidence>
<dbReference type="InterPro" id="IPR021375">
    <property type="entry name" value="DUF2997"/>
</dbReference>
<dbReference type="EMBL" id="LSGP01000017">
    <property type="protein sequence ID" value="KYZ76190.1"/>
    <property type="molecule type" value="Genomic_DNA"/>
</dbReference>
<dbReference type="RefSeq" id="WP_066241204.1">
    <property type="nucleotide sequence ID" value="NZ_LSGP01000017.1"/>
</dbReference>
<gene>
    <name evidence="1" type="ORF">AXX12_07030</name>
</gene>
<evidence type="ECO:0000313" key="1">
    <source>
        <dbReference type="EMBL" id="KYZ76190.1"/>
    </source>
</evidence>
<name>A0A154BQP8_ANASB</name>
<keyword evidence="2" id="KW-1185">Reference proteome</keyword>
<dbReference type="Proteomes" id="UP000076268">
    <property type="component" value="Unassembled WGS sequence"/>
</dbReference>
<proteinExistence type="predicted"/>
<dbReference type="OrthoDB" id="7067000at2"/>
<protein>
    <recommendedName>
        <fullName evidence="3">DUF2997 domain-containing protein</fullName>
    </recommendedName>
</protein>
<accession>A0A154BQP8</accession>